<sequence>MLQIKAFTLNGKSPAEVFFTLIGIIGAITVLFGFSQPFAQIYYIVGASLLLFTALYFKLVYFIALELILIAGHGAILLGIGPIQQIILPSLLCLQLFVYYLLSNELKNIFRVIGVIGIALVSIGLSLTHIWVSLFGALSVAIYAGYEVHLGKSAAAIWFFLNLIFVLITGFLIFY</sequence>
<dbReference type="EMBL" id="LR134422">
    <property type="protein sequence ID" value="VEH85389.1"/>
    <property type="molecule type" value="Genomic_DNA"/>
</dbReference>
<keyword evidence="1" id="KW-0472">Membrane</keyword>
<evidence type="ECO:0008006" key="6">
    <source>
        <dbReference type="Google" id="ProtNLM"/>
    </source>
</evidence>
<dbReference type="STRING" id="45056.Lade_1614"/>
<accession>A0A0W0R1W4</accession>
<reference evidence="3 5" key="2">
    <citation type="submission" date="2018-12" db="EMBL/GenBank/DDBJ databases">
        <authorList>
            <consortium name="Pathogen Informatics"/>
        </authorList>
    </citation>
    <scope>NUCLEOTIDE SEQUENCE [LARGE SCALE GENOMIC DNA]</scope>
    <source>
        <strain evidence="3 5">NCTC12735</strain>
        <plasmid evidence="5">13</plasmid>
    </source>
</reference>
<geneLocation type="plasmid" evidence="3 5">
    <name>13</name>
</geneLocation>
<dbReference type="AlphaFoldDB" id="A0A0W0R1W4"/>
<protein>
    <recommendedName>
        <fullName evidence="6">Transmembrane protein</fullName>
    </recommendedName>
</protein>
<dbReference type="OrthoDB" id="5653657at2"/>
<dbReference type="PATRIC" id="fig|45056.6.peg.1666"/>
<keyword evidence="3" id="KW-0614">Plasmid</keyword>
<feature type="transmembrane region" description="Helical" evidence="1">
    <location>
        <begin position="76"/>
        <end position="102"/>
    </location>
</feature>
<evidence type="ECO:0000256" key="1">
    <source>
        <dbReference type="SAM" id="Phobius"/>
    </source>
</evidence>
<name>A0A0W0R1W4_9GAMM</name>
<proteinExistence type="predicted"/>
<keyword evidence="4" id="KW-1185">Reference proteome</keyword>
<dbReference type="RefSeq" id="WP_058462685.1">
    <property type="nucleotide sequence ID" value="NZ_CAAAHS010000009.1"/>
</dbReference>
<dbReference type="Proteomes" id="UP000281170">
    <property type="component" value="Plasmid 13"/>
</dbReference>
<gene>
    <name evidence="2" type="ORF">Lade_1614</name>
    <name evidence="3" type="ORF">NCTC12735_01016</name>
</gene>
<dbReference type="EMBL" id="LNKA01000010">
    <property type="protein sequence ID" value="KTC65091.1"/>
    <property type="molecule type" value="Genomic_DNA"/>
</dbReference>
<organism evidence="2 4">
    <name type="scientific">Legionella adelaidensis</name>
    <dbReference type="NCBI Taxonomy" id="45056"/>
    <lineage>
        <taxon>Bacteria</taxon>
        <taxon>Pseudomonadati</taxon>
        <taxon>Pseudomonadota</taxon>
        <taxon>Gammaproteobacteria</taxon>
        <taxon>Legionellales</taxon>
        <taxon>Legionellaceae</taxon>
        <taxon>Legionella</taxon>
    </lineage>
</organism>
<feature type="transmembrane region" description="Helical" evidence="1">
    <location>
        <begin position="114"/>
        <end position="143"/>
    </location>
</feature>
<reference evidence="2 4" key="1">
    <citation type="submission" date="2015-11" db="EMBL/GenBank/DDBJ databases">
        <title>Identification of large and diverse effector repertoires of 38 Legionella species.</title>
        <authorList>
            <person name="Burstein D."/>
            <person name="Amaro F."/>
            <person name="Zusman T."/>
            <person name="Lifshitz Z."/>
            <person name="Cohen O."/>
            <person name="Gilbert J.A."/>
            <person name="Pupko T."/>
            <person name="Shuman H.A."/>
            <person name="Segal G."/>
        </authorList>
    </citation>
    <scope>NUCLEOTIDE SEQUENCE [LARGE SCALE GENOMIC DNA]</scope>
    <source>
        <strain evidence="2 4">1762-AUS-E</strain>
    </source>
</reference>
<dbReference type="Proteomes" id="UP000054859">
    <property type="component" value="Unassembled WGS sequence"/>
</dbReference>
<keyword evidence="1" id="KW-1133">Transmembrane helix</keyword>
<feature type="transmembrane region" description="Helical" evidence="1">
    <location>
        <begin position="17"/>
        <end position="34"/>
    </location>
</feature>
<evidence type="ECO:0000313" key="5">
    <source>
        <dbReference type="Proteomes" id="UP000281170"/>
    </source>
</evidence>
<dbReference type="KEGG" id="ladl:NCTC12735_01016"/>
<evidence type="ECO:0000313" key="4">
    <source>
        <dbReference type="Proteomes" id="UP000054859"/>
    </source>
</evidence>
<keyword evidence="1" id="KW-0812">Transmembrane</keyword>
<evidence type="ECO:0000313" key="2">
    <source>
        <dbReference type="EMBL" id="KTC65091.1"/>
    </source>
</evidence>
<feature type="transmembrane region" description="Helical" evidence="1">
    <location>
        <begin position="41"/>
        <end position="64"/>
    </location>
</feature>
<feature type="transmembrane region" description="Helical" evidence="1">
    <location>
        <begin position="155"/>
        <end position="174"/>
    </location>
</feature>
<evidence type="ECO:0000313" key="3">
    <source>
        <dbReference type="EMBL" id="VEH85389.1"/>
    </source>
</evidence>